<organism evidence="1">
    <name type="scientific">marine sediment metagenome</name>
    <dbReference type="NCBI Taxonomy" id="412755"/>
    <lineage>
        <taxon>unclassified sequences</taxon>
        <taxon>metagenomes</taxon>
        <taxon>ecological metagenomes</taxon>
    </lineage>
</organism>
<dbReference type="AlphaFoldDB" id="X1M9H9"/>
<accession>X1M9H9</accession>
<sequence>GDYIKVRFNELKKEHELILGPVLLDFYYTYKL</sequence>
<gene>
    <name evidence="1" type="ORF">S06H3_21013</name>
</gene>
<comment type="caution">
    <text evidence="1">The sequence shown here is derived from an EMBL/GenBank/DDBJ whole genome shotgun (WGS) entry which is preliminary data.</text>
</comment>
<feature type="non-terminal residue" evidence="1">
    <location>
        <position position="1"/>
    </location>
</feature>
<evidence type="ECO:0000313" key="1">
    <source>
        <dbReference type="EMBL" id="GAI02979.1"/>
    </source>
</evidence>
<proteinExistence type="predicted"/>
<name>X1M9H9_9ZZZZ</name>
<reference evidence="1" key="1">
    <citation type="journal article" date="2014" name="Front. Microbiol.">
        <title>High frequency of phylogenetically diverse reductive dehalogenase-homologous genes in deep subseafloor sedimentary metagenomes.</title>
        <authorList>
            <person name="Kawai M."/>
            <person name="Futagami T."/>
            <person name="Toyoda A."/>
            <person name="Takaki Y."/>
            <person name="Nishi S."/>
            <person name="Hori S."/>
            <person name="Arai W."/>
            <person name="Tsubouchi T."/>
            <person name="Morono Y."/>
            <person name="Uchiyama I."/>
            <person name="Ito T."/>
            <person name="Fujiyama A."/>
            <person name="Inagaki F."/>
            <person name="Takami H."/>
        </authorList>
    </citation>
    <scope>NUCLEOTIDE SEQUENCE</scope>
    <source>
        <strain evidence="1">Expedition CK06-06</strain>
    </source>
</reference>
<protein>
    <submittedName>
        <fullName evidence="1">Uncharacterized protein</fullName>
    </submittedName>
</protein>
<dbReference type="EMBL" id="BARV01010967">
    <property type="protein sequence ID" value="GAI02979.1"/>
    <property type="molecule type" value="Genomic_DNA"/>
</dbReference>